<comment type="caution">
    <text evidence="1">The sequence shown here is derived from an EMBL/GenBank/DDBJ whole genome shotgun (WGS) entry which is preliminary data.</text>
</comment>
<proteinExistence type="predicted"/>
<sequence length="90" mass="10933">MLTTFNLKIVLLTIYFTYQTTDIMDLKWPKTMRQKMFSFGSTLNLVDKKDTHRLLDGFRLERKRTNRLLKILMNKKSTYTIAYNLWRVSY</sequence>
<dbReference type="EMBL" id="VSSQ01000020">
    <property type="protein sequence ID" value="MPL63078.1"/>
    <property type="molecule type" value="Genomic_DNA"/>
</dbReference>
<accession>A0A644T836</accession>
<organism evidence="1">
    <name type="scientific">bioreactor metagenome</name>
    <dbReference type="NCBI Taxonomy" id="1076179"/>
    <lineage>
        <taxon>unclassified sequences</taxon>
        <taxon>metagenomes</taxon>
        <taxon>ecological metagenomes</taxon>
    </lineage>
</organism>
<name>A0A644T836_9ZZZZ</name>
<dbReference type="AlphaFoldDB" id="A0A644T836"/>
<evidence type="ECO:0000313" key="1">
    <source>
        <dbReference type="EMBL" id="MPL63078.1"/>
    </source>
</evidence>
<gene>
    <name evidence="1" type="ORF">SDC9_08698</name>
</gene>
<reference evidence="1" key="1">
    <citation type="submission" date="2019-08" db="EMBL/GenBank/DDBJ databases">
        <authorList>
            <person name="Kucharzyk K."/>
            <person name="Murdoch R.W."/>
            <person name="Higgins S."/>
            <person name="Loffler F."/>
        </authorList>
    </citation>
    <scope>NUCLEOTIDE SEQUENCE</scope>
</reference>
<protein>
    <submittedName>
        <fullName evidence="1">Uncharacterized protein</fullName>
    </submittedName>
</protein>